<keyword evidence="4 7" id="KW-0805">Transcription regulation</keyword>
<keyword evidence="12" id="KW-1185">Reference proteome</keyword>
<feature type="binding site" evidence="7">
    <location>
        <position position="90"/>
    </location>
    <ligand>
        <name>Ni(2+)</name>
        <dbReference type="ChEBI" id="CHEBI:49786"/>
    </ligand>
</feature>
<proteinExistence type="inferred from homology"/>
<dbReference type="InterPro" id="IPR027271">
    <property type="entry name" value="Acetolactate_synth/TF_NikR_C"/>
</dbReference>
<comment type="function">
    <text evidence="7">Transcriptional regulator.</text>
</comment>
<dbReference type="InterPro" id="IPR050192">
    <property type="entry name" value="CopG/NikR_regulator"/>
</dbReference>
<sequence length="165" mass="18225">MERVTISLEPDLLAAYDALVARRGYTNRSEAMRDLLRGVLRDQRLEDRADSPCVGCLVYIYDHTRRDLARRLVTAHHDRHDLGIATTHVHIDHDHCMESVMLRGPAHEVRAFADAVLAQPGVWSGHLHLVPVDARAGDHAHGTDDAAAGTEAEAPAGHLHPRPLP</sequence>
<evidence type="ECO:0000256" key="2">
    <source>
        <dbReference type="ARBA" id="ARBA00022596"/>
    </source>
</evidence>
<dbReference type="HAMAP" id="MF_00476">
    <property type="entry name" value="NikR"/>
    <property type="match status" value="1"/>
</dbReference>
<dbReference type="SUPFAM" id="SSF47598">
    <property type="entry name" value="Ribbon-helix-helix"/>
    <property type="match status" value="1"/>
</dbReference>
<dbReference type="Pfam" id="PF01402">
    <property type="entry name" value="RHH_1"/>
    <property type="match status" value="1"/>
</dbReference>
<dbReference type="InterPro" id="IPR014864">
    <property type="entry name" value="TF_NikR_Ni-bd_C"/>
</dbReference>
<evidence type="ECO:0000256" key="7">
    <source>
        <dbReference type="HAMAP-Rule" id="MF_00476"/>
    </source>
</evidence>
<comment type="similarity">
    <text evidence="1 7">Belongs to the transcriptional regulatory CopG/NikR family.</text>
</comment>
<keyword evidence="5 7" id="KW-0238">DNA-binding</keyword>
<dbReference type="PANTHER" id="PTHR34719:SF2">
    <property type="entry name" value="NICKEL-RESPONSIVE REGULATOR"/>
    <property type="match status" value="1"/>
</dbReference>
<dbReference type="GO" id="GO:0016151">
    <property type="term" value="F:nickel cation binding"/>
    <property type="evidence" value="ECO:0007669"/>
    <property type="project" value="UniProtKB-UniRule"/>
</dbReference>
<evidence type="ECO:0000313" key="12">
    <source>
        <dbReference type="Proteomes" id="UP000555728"/>
    </source>
</evidence>
<keyword evidence="2 7" id="KW-0533">Nickel</keyword>
<dbReference type="Pfam" id="PF08753">
    <property type="entry name" value="NikR_C"/>
    <property type="match status" value="1"/>
</dbReference>
<dbReference type="InterPro" id="IPR002145">
    <property type="entry name" value="CopG"/>
</dbReference>
<evidence type="ECO:0000256" key="1">
    <source>
        <dbReference type="ARBA" id="ARBA00008478"/>
    </source>
</evidence>
<evidence type="ECO:0000256" key="6">
    <source>
        <dbReference type="ARBA" id="ARBA00023163"/>
    </source>
</evidence>
<gene>
    <name evidence="11" type="ORF">GGD88_001955</name>
</gene>
<evidence type="ECO:0000259" key="10">
    <source>
        <dbReference type="Pfam" id="PF08753"/>
    </source>
</evidence>
<feature type="binding site" evidence="7">
    <location>
        <position position="77"/>
    </location>
    <ligand>
        <name>Ni(2+)</name>
        <dbReference type="ChEBI" id="CHEBI:49786"/>
    </ligand>
</feature>
<name>A0A7W6WL11_9PROT</name>
<feature type="binding site" evidence="7">
    <location>
        <position position="96"/>
    </location>
    <ligand>
        <name>Ni(2+)</name>
        <dbReference type="ChEBI" id="CHEBI:49786"/>
    </ligand>
</feature>
<evidence type="ECO:0000256" key="3">
    <source>
        <dbReference type="ARBA" id="ARBA00022723"/>
    </source>
</evidence>
<evidence type="ECO:0000259" key="9">
    <source>
        <dbReference type="Pfam" id="PF01402"/>
    </source>
</evidence>
<dbReference type="GO" id="GO:0003700">
    <property type="term" value="F:DNA-binding transcription factor activity"/>
    <property type="evidence" value="ECO:0007669"/>
    <property type="project" value="UniProtKB-UniRule"/>
</dbReference>
<dbReference type="NCBIfam" id="NF003381">
    <property type="entry name" value="PRK04460.1"/>
    <property type="match status" value="1"/>
</dbReference>
<feature type="domain" description="Transcription factor NikR nickel binding C-terminal" evidence="10">
    <location>
        <begin position="54"/>
        <end position="130"/>
    </location>
</feature>
<dbReference type="RefSeq" id="WP_221237088.1">
    <property type="nucleotide sequence ID" value="NZ_JACIGI010000014.1"/>
</dbReference>
<evidence type="ECO:0000256" key="5">
    <source>
        <dbReference type="ARBA" id="ARBA00023125"/>
    </source>
</evidence>
<protein>
    <recommendedName>
        <fullName evidence="7">Putative nickel-responsive regulator</fullName>
    </recommendedName>
</protein>
<feature type="region of interest" description="Disordered" evidence="8">
    <location>
        <begin position="136"/>
        <end position="165"/>
    </location>
</feature>
<dbReference type="GO" id="GO:0010045">
    <property type="term" value="P:response to nickel cation"/>
    <property type="evidence" value="ECO:0007669"/>
    <property type="project" value="InterPro"/>
</dbReference>
<dbReference type="Proteomes" id="UP000555728">
    <property type="component" value="Unassembled WGS sequence"/>
</dbReference>
<evidence type="ECO:0000256" key="4">
    <source>
        <dbReference type="ARBA" id="ARBA00023015"/>
    </source>
</evidence>
<comment type="caution">
    <text evidence="11">The sequence shown here is derived from an EMBL/GenBank/DDBJ whole genome shotgun (WGS) entry which is preliminary data.</text>
</comment>
<dbReference type="InterPro" id="IPR022988">
    <property type="entry name" value="Ni_resp_reg_NikR"/>
</dbReference>
<dbReference type="InterPro" id="IPR010985">
    <property type="entry name" value="Ribbon_hlx_hlx"/>
</dbReference>
<accession>A0A7W6WL11</accession>
<feature type="compositionally biased region" description="Low complexity" evidence="8">
    <location>
        <begin position="145"/>
        <end position="157"/>
    </location>
</feature>
<dbReference type="InterPro" id="IPR045865">
    <property type="entry name" value="ACT-like_dom_sf"/>
</dbReference>
<dbReference type="InterPro" id="IPR013321">
    <property type="entry name" value="Arc_rbn_hlx_hlx"/>
</dbReference>
<feature type="domain" description="Ribbon-helix-helix protein CopG" evidence="9">
    <location>
        <begin position="2"/>
        <end position="37"/>
    </location>
</feature>
<reference evidence="11 12" key="1">
    <citation type="submission" date="2020-08" db="EMBL/GenBank/DDBJ databases">
        <title>Genome sequencing of Purple Non-Sulfur Bacteria from various extreme environments.</title>
        <authorList>
            <person name="Mayer M."/>
        </authorList>
    </citation>
    <scope>NUCLEOTIDE SEQUENCE [LARGE SCALE GENOMIC DNA]</scope>
    <source>
        <strain evidence="11 12">JA135</strain>
    </source>
</reference>
<dbReference type="CDD" id="cd22231">
    <property type="entry name" value="RHH_NikR_HicB-like"/>
    <property type="match status" value="1"/>
</dbReference>
<keyword evidence="3 7" id="KW-0479">Metal-binding</keyword>
<dbReference type="Gene3D" id="3.30.70.1150">
    <property type="entry name" value="ACT-like. Chain A, domain 2"/>
    <property type="match status" value="1"/>
</dbReference>
<feature type="binding site" evidence="7">
    <location>
        <position position="88"/>
    </location>
    <ligand>
        <name>Ni(2+)</name>
        <dbReference type="ChEBI" id="CHEBI:49786"/>
    </ligand>
</feature>
<dbReference type="Gene3D" id="1.10.1220.10">
    <property type="entry name" value="Met repressor-like"/>
    <property type="match status" value="1"/>
</dbReference>
<dbReference type="AlphaFoldDB" id="A0A7W6WL11"/>
<dbReference type="PANTHER" id="PTHR34719">
    <property type="entry name" value="NICKEL-RESPONSIVE REGULATOR"/>
    <property type="match status" value="1"/>
</dbReference>
<evidence type="ECO:0000313" key="11">
    <source>
        <dbReference type="EMBL" id="MBB4286228.1"/>
    </source>
</evidence>
<keyword evidence="6 7" id="KW-0804">Transcription</keyword>
<organism evidence="11 12">
    <name type="scientific">Roseospira goensis</name>
    <dbReference type="NCBI Taxonomy" id="391922"/>
    <lineage>
        <taxon>Bacteria</taxon>
        <taxon>Pseudomonadati</taxon>
        <taxon>Pseudomonadota</taxon>
        <taxon>Alphaproteobacteria</taxon>
        <taxon>Rhodospirillales</taxon>
        <taxon>Rhodospirillaceae</taxon>
        <taxon>Roseospira</taxon>
    </lineage>
</organism>
<dbReference type="NCBIfam" id="NF002815">
    <property type="entry name" value="PRK02967.1"/>
    <property type="match status" value="1"/>
</dbReference>
<dbReference type="EMBL" id="JACIGI010000014">
    <property type="protein sequence ID" value="MBB4286228.1"/>
    <property type="molecule type" value="Genomic_DNA"/>
</dbReference>
<dbReference type="SUPFAM" id="SSF55021">
    <property type="entry name" value="ACT-like"/>
    <property type="match status" value="1"/>
</dbReference>
<comment type="cofactor">
    <cofactor evidence="7">
        <name>Ni(2+)</name>
        <dbReference type="ChEBI" id="CHEBI:49786"/>
    </cofactor>
    <text evidence="7">Binds 1 nickel ion per subunit.</text>
</comment>
<dbReference type="GO" id="GO:0003677">
    <property type="term" value="F:DNA binding"/>
    <property type="evidence" value="ECO:0007669"/>
    <property type="project" value="UniProtKB-KW"/>
</dbReference>
<evidence type="ECO:0000256" key="8">
    <source>
        <dbReference type="SAM" id="MobiDB-lite"/>
    </source>
</evidence>